<dbReference type="EMBL" id="SRLO01000140">
    <property type="protein sequence ID" value="TNN72226.1"/>
    <property type="molecule type" value="Genomic_DNA"/>
</dbReference>
<sequence>MEEAEKTLGRSQASHHAQLEKVETRKDSKELERVSPSVRPEEMGRLVQFRFQQQKQQGIAEEAVA</sequence>
<reference evidence="2 3" key="1">
    <citation type="submission" date="2019-03" db="EMBL/GenBank/DDBJ databases">
        <title>First draft genome of Liparis tanakae, snailfish: a comprehensive survey of snailfish specific genes.</title>
        <authorList>
            <person name="Kim W."/>
            <person name="Song I."/>
            <person name="Jeong J.-H."/>
            <person name="Kim D."/>
            <person name="Kim S."/>
            <person name="Ryu S."/>
            <person name="Song J.Y."/>
            <person name="Lee S.K."/>
        </authorList>
    </citation>
    <scope>NUCLEOTIDE SEQUENCE [LARGE SCALE GENOMIC DNA]</scope>
    <source>
        <tissue evidence="2">Muscle</tissue>
    </source>
</reference>
<organism evidence="2 3">
    <name type="scientific">Liparis tanakae</name>
    <name type="common">Tanaka's snailfish</name>
    <dbReference type="NCBI Taxonomy" id="230148"/>
    <lineage>
        <taxon>Eukaryota</taxon>
        <taxon>Metazoa</taxon>
        <taxon>Chordata</taxon>
        <taxon>Craniata</taxon>
        <taxon>Vertebrata</taxon>
        <taxon>Euteleostomi</taxon>
        <taxon>Actinopterygii</taxon>
        <taxon>Neopterygii</taxon>
        <taxon>Teleostei</taxon>
        <taxon>Neoteleostei</taxon>
        <taxon>Acanthomorphata</taxon>
        <taxon>Eupercaria</taxon>
        <taxon>Perciformes</taxon>
        <taxon>Cottioidei</taxon>
        <taxon>Cottales</taxon>
        <taxon>Liparidae</taxon>
        <taxon>Liparis</taxon>
    </lineage>
</organism>
<comment type="caution">
    <text evidence="2">The sequence shown here is derived from an EMBL/GenBank/DDBJ whole genome shotgun (WGS) entry which is preliminary data.</text>
</comment>
<protein>
    <submittedName>
        <fullName evidence="2">Uncharacterized protein</fullName>
    </submittedName>
</protein>
<evidence type="ECO:0000256" key="1">
    <source>
        <dbReference type="SAM" id="MobiDB-lite"/>
    </source>
</evidence>
<evidence type="ECO:0000313" key="3">
    <source>
        <dbReference type="Proteomes" id="UP000314294"/>
    </source>
</evidence>
<dbReference type="Proteomes" id="UP000314294">
    <property type="component" value="Unassembled WGS sequence"/>
</dbReference>
<feature type="compositionally biased region" description="Basic and acidic residues" evidence="1">
    <location>
        <begin position="17"/>
        <end position="44"/>
    </location>
</feature>
<dbReference type="AlphaFoldDB" id="A0A4Z2I2C8"/>
<name>A0A4Z2I2C8_9TELE</name>
<feature type="region of interest" description="Disordered" evidence="1">
    <location>
        <begin position="1"/>
        <end position="44"/>
    </location>
</feature>
<keyword evidence="3" id="KW-1185">Reference proteome</keyword>
<proteinExistence type="predicted"/>
<evidence type="ECO:0000313" key="2">
    <source>
        <dbReference type="EMBL" id="TNN72226.1"/>
    </source>
</evidence>
<gene>
    <name evidence="2" type="ORF">EYF80_017510</name>
</gene>
<accession>A0A4Z2I2C8</accession>